<evidence type="ECO:0000259" key="17">
    <source>
        <dbReference type="PROSITE" id="PS51198"/>
    </source>
</evidence>
<dbReference type="InterPro" id="IPR014017">
    <property type="entry name" value="DNA_helicase_UvrD-like_C"/>
</dbReference>
<sequence>MSRLNPLRESQAAAADPAVNAWTSASAGTGKTQVLTARVLRLLLDGAAPERIVALTFTKAAAAEMQARIFERLADWVLADDVALDHDLIAIRAAPGPEARARARQLFARTLDARGGLRISTLHGFAQSLLASFPVEAGIAPGFTALDDRSALALRTRVLAEEIESATATGDQGFLDDIGALSIAGGEQRLTQVAGVMIAHADAIAALGAPAGFEAKLRRWLGLPVDGSAEAVLTAALGGIDLTGLRRLAVALAGDGGKVATRRADDMLCWIGFVPEVRAVQLDLLIGTLFTKGGEPLAKPVPAGPLKRDPSLAPLSEVLIAQVANVVELRARLATAAHAARYLRVGQRLAAAYAAHKRRGGFIDYDDMIARAAALLDAPGMGNWVRFKLDQRIDHLLVDEAQDTNEAQWDIIKALTDEFFDGQGARDIVRTLFVVGDFKQAIMSFQGSDPRVFRDRALDFEQRIRDADQAWRAEPLSESFRSVPTVLEVVDATLDELGHTTLGMREPVPPHRAAREGLPGSVTLWPALGDAEVDDTATETEMVWIAENHVRMAQQVAAQIAVWLDPATPLYLPARDRNVRPQDILVLVRKRGEFMAPLVSALHDKGVAVAGVDRLRLTTPLAVQDLLALVRFVLQPRDDLTCASLLTSPLLGWSQDQLFALAHGRGHASLWTRLRQSAEPHAKAAYEWLGAALRLADFCAPYEFLETILSGPLGGRKRLLARLGDEARDTIGAVLAQALAFEQQNAPSLQGFLAWIERDDSDLKRDPEAALDAVRIMTVHGAKGLQAPVVILADATRDVPGDRDGFVALNPDDVTAKVPVYYGGKAGRIGPIAERADEADEAGLQEHWRLMYVAMTRAEDMLFIGGALPSARGDKPAPVPDASWYALIERAMDKNFPLEEVPDSVWGSRRTHRGGAGAPVRDGDGAGGRAVDMTLPAWATTPAPAEARPARPLSPSKLAEDDIVMPPPSPGMIAAAERGKLLHALFERLPGVAPDQRRAAALAWVAVNGAGLDAPAQAALVDSALAVIEAPAHAAIFGPDALAEAPIAAVVGEIVIAGKVDRLLVTDDFIQIVDFKTGSRVPRNAAAVERYHLRQMAAYAAALAKIFPDRHITAALLFTHDATLIELPAALLAAHAPGVIADVTA</sequence>
<dbReference type="Gene3D" id="3.90.320.10">
    <property type="match status" value="1"/>
</dbReference>
<organism evidence="19 20">
    <name type="scientific">Glacieibacterium arshaanense</name>
    <dbReference type="NCBI Taxonomy" id="2511025"/>
    <lineage>
        <taxon>Bacteria</taxon>
        <taxon>Pseudomonadati</taxon>
        <taxon>Pseudomonadota</taxon>
        <taxon>Alphaproteobacteria</taxon>
        <taxon>Sphingomonadales</taxon>
        <taxon>Sphingosinicellaceae</taxon>
        <taxon>Glacieibacterium</taxon>
    </lineage>
</organism>
<keyword evidence="3" id="KW-0227">DNA damage</keyword>
<evidence type="ECO:0000259" key="18">
    <source>
        <dbReference type="PROSITE" id="PS51217"/>
    </source>
</evidence>
<keyword evidence="1" id="KW-0540">Nuclease</keyword>
<dbReference type="PROSITE" id="PS51198">
    <property type="entry name" value="UVRD_HELICASE_ATP_BIND"/>
    <property type="match status" value="1"/>
</dbReference>
<keyword evidence="10" id="KW-0413">Isomerase</keyword>
<dbReference type="InterPro" id="IPR027417">
    <property type="entry name" value="P-loop_NTPase"/>
</dbReference>
<dbReference type="RefSeq" id="WP_135245424.1">
    <property type="nucleotide sequence ID" value="NZ_SIHO01000002.1"/>
</dbReference>
<keyword evidence="6" id="KW-0269">Exonuclease</keyword>
<dbReference type="Gene3D" id="1.10.486.10">
    <property type="entry name" value="PCRA, domain 4"/>
    <property type="match status" value="1"/>
</dbReference>
<evidence type="ECO:0000256" key="3">
    <source>
        <dbReference type="ARBA" id="ARBA00022763"/>
    </source>
</evidence>
<dbReference type="GO" id="GO:0004527">
    <property type="term" value="F:exonuclease activity"/>
    <property type="evidence" value="ECO:0007669"/>
    <property type="project" value="UniProtKB-KW"/>
</dbReference>
<keyword evidence="20" id="KW-1185">Reference proteome</keyword>
<keyword evidence="2 15" id="KW-0547">Nucleotide-binding</keyword>
<dbReference type="GO" id="GO:0033202">
    <property type="term" value="C:DNA helicase complex"/>
    <property type="evidence" value="ECO:0007669"/>
    <property type="project" value="TreeGrafter"/>
</dbReference>
<dbReference type="InterPro" id="IPR038726">
    <property type="entry name" value="PDDEXK_AddAB-type"/>
</dbReference>
<comment type="caution">
    <text evidence="19">The sequence shown here is derived from an EMBL/GenBank/DDBJ whole genome shotgun (WGS) entry which is preliminary data.</text>
</comment>
<dbReference type="PROSITE" id="PS51217">
    <property type="entry name" value="UVRD_HELICASE_CTER"/>
    <property type="match status" value="1"/>
</dbReference>
<dbReference type="InterPro" id="IPR014151">
    <property type="entry name" value="DNA_helicase_AddA"/>
</dbReference>
<evidence type="ECO:0000313" key="20">
    <source>
        <dbReference type="Proteomes" id="UP000297737"/>
    </source>
</evidence>
<evidence type="ECO:0000256" key="7">
    <source>
        <dbReference type="ARBA" id="ARBA00022840"/>
    </source>
</evidence>
<dbReference type="Pfam" id="PF13361">
    <property type="entry name" value="UvrD_C"/>
    <property type="match status" value="1"/>
</dbReference>
<feature type="region of interest" description="Disordered" evidence="16">
    <location>
        <begin position="905"/>
        <end position="927"/>
    </location>
</feature>
<feature type="domain" description="UvrD-like helicase ATP-binding" evidence="17">
    <location>
        <begin position="4"/>
        <end position="483"/>
    </location>
</feature>
<evidence type="ECO:0000256" key="5">
    <source>
        <dbReference type="ARBA" id="ARBA00022806"/>
    </source>
</evidence>
<evidence type="ECO:0000256" key="9">
    <source>
        <dbReference type="ARBA" id="ARBA00023204"/>
    </source>
</evidence>
<name>A0A4Y9EM64_9SPHN</name>
<evidence type="ECO:0000256" key="12">
    <source>
        <dbReference type="ARBA" id="ARBA00034808"/>
    </source>
</evidence>
<dbReference type="InterPro" id="IPR000212">
    <property type="entry name" value="DNA_helicase_UvrD/REP"/>
</dbReference>
<evidence type="ECO:0000256" key="14">
    <source>
        <dbReference type="ARBA" id="ARBA00048988"/>
    </source>
</evidence>
<dbReference type="EC" id="5.6.2.4" evidence="12"/>
<protein>
    <recommendedName>
        <fullName evidence="12">DNA 3'-5' helicase</fullName>
        <ecNumber evidence="12">5.6.2.4</ecNumber>
    </recommendedName>
    <alternativeName>
        <fullName evidence="13">DNA 3'-5' helicase II</fullName>
    </alternativeName>
</protein>
<dbReference type="InterPro" id="IPR011604">
    <property type="entry name" value="PDDEXK-like_dom_sf"/>
</dbReference>
<keyword evidence="9" id="KW-0234">DNA repair</keyword>
<evidence type="ECO:0000256" key="11">
    <source>
        <dbReference type="ARBA" id="ARBA00034617"/>
    </source>
</evidence>
<evidence type="ECO:0000256" key="8">
    <source>
        <dbReference type="ARBA" id="ARBA00023125"/>
    </source>
</evidence>
<feature type="domain" description="UvrD-like helicase C-terminal" evidence="18">
    <location>
        <begin position="503"/>
        <end position="784"/>
    </location>
</feature>
<dbReference type="PANTHER" id="PTHR11070:SF2">
    <property type="entry name" value="ATP-DEPENDENT DNA HELICASE SRS2"/>
    <property type="match status" value="1"/>
</dbReference>
<keyword evidence="8" id="KW-0238">DNA-binding</keyword>
<evidence type="ECO:0000256" key="16">
    <source>
        <dbReference type="SAM" id="MobiDB-lite"/>
    </source>
</evidence>
<proteinExistence type="predicted"/>
<evidence type="ECO:0000256" key="10">
    <source>
        <dbReference type="ARBA" id="ARBA00023235"/>
    </source>
</evidence>
<dbReference type="Proteomes" id="UP000297737">
    <property type="component" value="Unassembled WGS sequence"/>
</dbReference>
<dbReference type="Gene3D" id="3.30.160.800">
    <property type="match status" value="1"/>
</dbReference>
<dbReference type="Gene3D" id="3.40.50.300">
    <property type="entry name" value="P-loop containing nucleotide triphosphate hydrolases"/>
    <property type="match status" value="3"/>
</dbReference>
<dbReference type="EMBL" id="SIHO01000002">
    <property type="protein sequence ID" value="TFU02830.1"/>
    <property type="molecule type" value="Genomic_DNA"/>
</dbReference>
<dbReference type="InterPro" id="IPR011335">
    <property type="entry name" value="Restrct_endonuc-II-like"/>
</dbReference>
<comment type="catalytic activity">
    <reaction evidence="14">
        <text>ATP + H2O = ADP + phosphate + H(+)</text>
        <dbReference type="Rhea" id="RHEA:13065"/>
        <dbReference type="ChEBI" id="CHEBI:15377"/>
        <dbReference type="ChEBI" id="CHEBI:15378"/>
        <dbReference type="ChEBI" id="CHEBI:30616"/>
        <dbReference type="ChEBI" id="CHEBI:43474"/>
        <dbReference type="ChEBI" id="CHEBI:456216"/>
        <dbReference type="EC" id="5.6.2.4"/>
    </reaction>
</comment>
<evidence type="ECO:0000256" key="13">
    <source>
        <dbReference type="ARBA" id="ARBA00034923"/>
    </source>
</evidence>
<dbReference type="Pfam" id="PF00580">
    <property type="entry name" value="UvrD-helicase"/>
    <property type="match status" value="1"/>
</dbReference>
<evidence type="ECO:0000256" key="15">
    <source>
        <dbReference type="PROSITE-ProRule" id="PRU00560"/>
    </source>
</evidence>
<dbReference type="GO" id="GO:0005524">
    <property type="term" value="F:ATP binding"/>
    <property type="evidence" value="ECO:0007669"/>
    <property type="project" value="UniProtKB-UniRule"/>
</dbReference>
<evidence type="ECO:0000256" key="6">
    <source>
        <dbReference type="ARBA" id="ARBA00022839"/>
    </source>
</evidence>
<feature type="binding site" evidence="15">
    <location>
        <begin position="25"/>
        <end position="32"/>
    </location>
    <ligand>
        <name>ATP</name>
        <dbReference type="ChEBI" id="CHEBI:30616"/>
    </ligand>
</feature>
<keyword evidence="4 15" id="KW-0378">Hydrolase</keyword>
<dbReference type="SUPFAM" id="SSF52540">
    <property type="entry name" value="P-loop containing nucleoside triphosphate hydrolases"/>
    <property type="match status" value="1"/>
</dbReference>
<reference evidence="19 20" key="1">
    <citation type="submission" date="2019-02" db="EMBL/GenBank/DDBJ databases">
        <title>Polymorphobacter sp. isolated from the lake at the Tibet of China.</title>
        <authorList>
            <person name="Li A."/>
        </authorList>
    </citation>
    <scope>NUCLEOTIDE SEQUENCE [LARGE SCALE GENOMIC DNA]</scope>
    <source>
        <strain evidence="19 20">DJ1R-1</strain>
    </source>
</reference>
<gene>
    <name evidence="19" type="primary">addA</name>
    <name evidence="19" type="ORF">EUV02_06305</name>
</gene>
<evidence type="ECO:0000256" key="2">
    <source>
        <dbReference type="ARBA" id="ARBA00022741"/>
    </source>
</evidence>
<dbReference type="InterPro" id="IPR014016">
    <property type="entry name" value="UvrD-like_ATP-bd"/>
</dbReference>
<dbReference type="OrthoDB" id="9810135at2"/>
<dbReference type="GO" id="GO:0005829">
    <property type="term" value="C:cytosol"/>
    <property type="evidence" value="ECO:0007669"/>
    <property type="project" value="TreeGrafter"/>
</dbReference>
<evidence type="ECO:0000256" key="4">
    <source>
        <dbReference type="ARBA" id="ARBA00022801"/>
    </source>
</evidence>
<dbReference type="GO" id="GO:0003677">
    <property type="term" value="F:DNA binding"/>
    <property type="evidence" value="ECO:0007669"/>
    <property type="project" value="UniProtKB-KW"/>
</dbReference>
<dbReference type="SUPFAM" id="SSF52980">
    <property type="entry name" value="Restriction endonuclease-like"/>
    <property type="match status" value="1"/>
</dbReference>
<dbReference type="PANTHER" id="PTHR11070">
    <property type="entry name" value="UVRD / RECB / PCRA DNA HELICASE FAMILY MEMBER"/>
    <property type="match status" value="1"/>
</dbReference>
<accession>A0A4Y9EM64</accession>
<dbReference type="Pfam" id="PF12705">
    <property type="entry name" value="PDDEXK_1"/>
    <property type="match status" value="1"/>
</dbReference>
<keyword evidence="5 15" id="KW-0347">Helicase</keyword>
<evidence type="ECO:0000313" key="19">
    <source>
        <dbReference type="EMBL" id="TFU02830.1"/>
    </source>
</evidence>
<dbReference type="AlphaFoldDB" id="A0A4Y9EM64"/>
<dbReference type="GO" id="GO:0043138">
    <property type="term" value="F:3'-5' DNA helicase activity"/>
    <property type="evidence" value="ECO:0007669"/>
    <property type="project" value="UniProtKB-EC"/>
</dbReference>
<dbReference type="GO" id="GO:0000725">
    <property type="term" value="P:recombinational repair"/>
    <property type="evidence" value="ECO:0007669"/>
    <property type="project" value="TreeGrafter"/>
</dbReference>
<comment type="catalytic activity">
    <reaction evidence="11">
        <text>Couples ATP hydrolysis with the unwinding of duplex DNA by translocating in the 3'-5' direction.</text>
        <dbReference type="EC" id="5.6.2.4"/>
    </reaction>
</comment>
<evidence type="ECO:0000256" key="1">
    <source>
        <dbReference type="ARBA" id="ARBA00022722"/>
    </source>
</evidence>
<dbReference type="NCBIfam" id="TIGR02784">
    <property type="entry name" value="addA_alphas"/>
    <property type="match status" value="1"/>
</dbReference>
<keyword evidence="7 15" id="KW-0067">ATP-binding</keyword>